<accession>A0AAV4Y6W5</accession>
<dbReference type="AlphaFoldDB" id="A0AAV4Y6W5"/>
<sequence>MNTKSESSDKSRQLNCEDQCQIIPDLRYKTRIKYGTCKKIVPGKLGMRRNYDKLVPRLLTMDENVCSDPQGHMCVIVEKSLSQKLMFEISTLWAFFATLSAMSQQQLKQRVEIWLALIFLLKNASTKKGFQGSFSKRLQKDSFCDTKPNLLTEMAT</sequence>
<dbReference type="EMBL" id="BPLR01001412">
    <property type="protein sequence ID" value="GIZ02195.1"/>
    <property type="molecule type" value="Genomic_DNA"/>
</dbReference>
<keyword evidence="2" id="KW-1185">Reference proteome</keyword>
<proteinExistence type="predicted"/>
<evidence type="ECO:0000313" key="2">
    <source>
        <dbReference type="Proteomes" id="UP001054945"/>
    </source>
</evidence>
<dbReference type="Proteomes" id="UP001054945">
    <property type="component" value="Unassembled WGS sequence"/>
</dbReference>
<protein>
    <submittedName>
        <fullName evidence="1">Uncharacterized protein</fullName>
    </submittedName>
</protein>
<organism evidence="1 2">
    <name type="scientific">Caerostris extrusa</name>
    <name type="common">Bark spider</name>
    <name type="synonym">Caerostris bankana</name>
    <dbReference type="NCBI Taxonomy" id="172846"/>
    <lineage>
        <taxon>Eukaryota</taxon>
        <taxon>Metazoa</taxon>
        <taxon>Ecdysozoa</taxon>
        <taxon>Arthropoda</taxon>
        <taxon>Chelicerata</taxon>
        <taxon>Arachnida</taxon>
        <taxon>Araneae</taxon>
        <taxon>Araneomorphae</taxon>
        <taxon>Entelegynae</taxon>
        <taxon>Araneoidea</taxon>
        <taxon>Araneidae</taxon>
        <taxon>Caerostris</taxon>
    </lineage>
</organism>
<reference evidence="1 2" key="1">
    <citation type="submission" date="2021-06" db="EMBL/GenBank/DDBJ databases">
        <title>Caerostris extrusa draft genome.</title>
        <authorList>
            <person name="Kono N."/>
            <person name="Arakawa K."/>
        </authorList>
    </citation>
    <scope>NUCLEOTIDE SEQUENCE [LARGE SCALE GENOMIC DNA]</scope>
</reference>
<gene>
    <name evidence="1" type="ORF">CEXT_144291</name>
</gene>
<comment type="caution">
    <text evidence="1">The sequence shown here is derived from an EMBL/GenBank/DDBJ whole genome shotgun (WGS) entry which is preliminary data.</text>
</comment>
<name>A0AAV4Y6W5_CAEEX</name>
<evidence type="ECO:0000313" key="1">
    <source>
        <dbReference type="EMBL" id="GIZ02195.1"/>
    </source>
</evidence>